<proteinExistence type="inferred from homology"/>
<dbReference type="SUPFAM" id="SSF53067">
    <property type="entry name" value="Actin-like ATPase domain"/>
    <property type="match status" value="1"/>
</dbReference>
<dbReference type="InterPro" id="IPR000600">
    <property type="entry name" value="ROK"/>
</dbReference>
<sequence>MTRYRRGVTTPAGHGPRTLTVDCGGTGLKATVLDAAGEPVHERVRLRTPYPCPPDVLVNTVVSLARNTGEDFDRVSVGFPGMVRLGVVYATPHYVTEAGPFTRPRPDLVRQWSGYDIQAALEGALGRPTRVLNDAEIAGLAVIESKGFEVVLTLGTGLGCALFDDGRLLPKVELSQAPFRKGQTYDQQLGHHSRKKLGNRRWSRRVTRAINGLRPVLYWDQLYVGGGGAKHLHGDLGPDVTIVGNKYGLLGGIRLWNDAGSRGRRIEEI</sequence>
<dbReference type="EMBL" id="QMIG01000002">
    <property type="protein sequence ID" value="RAW18164.1"/>
    <property type="molecule type" value="Genomic_DNA"/>
</dbReference>
<evidence type="ECO:0000313" key="2">
    <source>
        <dbReference type="EMBL" id="RAW18164.1"/>
    </source>
</evidence>
<dbReference type="AlphaFoldDB" id="A0A329R0L4"/>
<gene>
    <name evidence="2" type="ORF">DPM12_03310</name>
</gene>
<dbReference type="OrthoDB" id="849313at2"/>
<comment type="caution">
    <text evidence="2">The sequence shown here is derived from an EMBL/GenBank/DDBJ whole genome shotgun (WGS) entry which is preliminary data.</text>
</comment>
<accession>A0A329R0L4</accession>
<dbReference type="InterPro" id="IPR043129">
    <property type="entry name" value="ATPase_NBD"/>
</dbReference>
<dbReference type="Proteomes" id="UP000250462">
    <property type="component" value="Unassembled WGS sequence"/>
</dbReference>
<name>A0A329R0L4_9ACTN</name>
<evidence type="ECO:0000256" key="1">
    <source>
        <dbReference type="ARBA" id="ARBA00006479"/>
    </source>
</evidence>
<evidence type="ECO:0000313" key="3">
    <source>
        <dbReference type="Proteomes" id="UP000250462"/>
    </source>
</evidence>
<reference evidence="2 3" key="1">
    <citation type="submission" date="2018-06" db="EMBL/GenBank/DDBJ databases">
        <title>Phytoactinopolyspora halophila sp. nov., a novel halophilic actinomycete isolated from a saline soil in China.</title>
        <authorList>
            <person name="Tang S.-K."/>
        </authorList>
    </citation>
    <scope>NUCLEOTIDE SEQUENCE [LARGE SCALE GENOMIC DNA]</scope>
    <source>
        <strain evidence="2 3">YIM 96934</strain>
    </source>
</reference>
<dbReference type="Pfam" id="PF00480">
    <property type="entry name" value="ROK"/>
    <property type="match status" value="1"/>
</dbReference>
<comment type="similarity">
    <text evidence="1">Belongs to the ROK (NagC/XylR) family.</text>
</comment>
<organism evidence="2 3">
    <name type="scientific">Phytoactinopolyspora halophila</name>
    <dbReference type="NCBI Taxonomy" id="1981511"/>
    <lineage>
        <taxon>Bacteria</taxon>
        <taxon>Bacillati</taxon>
        <taxon>Actinomycetota</taxon>
        <taxon>Actinomycetes</taxon>
        <taxon>Jiangellales</taxon>
        <taxon>Jiangellaceae</taxon>
        <taxon>Phytoactinopolyspora</taxon>
    </lineage>
</organism>
<protein>
    <submittedName>
        <fullName evidence="2">ROK family protein</fullName>
    </submittedName>
</protein>
<dbReference type="Gene3D" id="3.30.420.40">
    <property type="match status" value="2"/>
</dbReference>
<keyword evidence="3" id="KW-1185">Reference proteome</keyword>